<organism evidence="2 3">
    <name type="scientific">Actinoplanes auranticolor</name>
    <dbReference type="NCBI Taxonomy" id="47988"/>
    <lineage>
        <taxon>Bacteria</taxon>
        <taxon>Bacillati</taxon>
        <taxon>Actinomycetota</taxon>
        <taxon>Actinomycetes</taxon>
        <taxon>Micromonosporales</taxon>
        <taxon>Micromonosporaceae</taxon>
        <taxon>Actinoplanes</taxon>
    </lineage>
</organism>
<evidence type="ECO:0000313" key="3">
    <source>
        <dbReference type="Proteomes" id="UP000681340"/>
    </source>
</evidence>
<evidence type="ECO:0000313" key="2">
    <source>
        <dbReference type="EMBL" id="GIM63453.1"/>
    </source>
</evidence>
<dbReference type="AlphaFoldDB" id="A0A919S2N2"/>
<dbReference type="Proteomes" id="UP000681340">
    <property type="component" value="Unassembled WGS sequence"/>
</dbReference>
<keyword evidence="1" id="KW-0472">Membrane</keyword>
<protein>
    <submittedName>
        <fullName evidence="2">Uncharacterized protein</fullName>
    </submittedName>
</protein>
<proteinExistence type="predicted"/>
<comment type="caution">
    <text evidence="2">The sequence shown here is derived from an EMBL/GenBank/DDBJ whole genome shotgun (WGS) entry which is preliminary data.</text>
</comment>
<sequence length="326" mass="34508">MMLEDDLRATLRERAEEPAPAPDLLDAVRGGVRRADRRRAAVLGAAAVLVAVVAVPVAIAGGRPSPPAPQGSAPATGWQRPRLDLPLFPLTPGWAPPGLGTGRVGRVGPTLLLTYEDSADRSLELSVGPEPGDWGAEGEDRAATVHGRPATVRTLDAEIYEGNRPGDRYVGVRWQLADGRWVQLGSSSRNTESEMLRFANGLRLQAMPPSPLPFTVATAPPGLVLQVMTENYMCLAPPASLADGDSGHGLCIGLGTAAPDDEPSPEDEQLTVRGEPATLETSDRGPVALTVRLDAQRLLSVTVEQNDLILTRDQLIRFAEGITVPG</sequence>
<accession>A0A919S2N2</accession>
<reference evidence="2" key="1">
    <citation type="submission" date="2021-03" db="EMBL/GenBank/DDBJ databases">
        <title>Whole genome shotgun sequence of Actinoplanes auranticolor NBRC 12245.</title>
        <authorList>
            <person name="Komaki H."/>
            <person name="Tamura T."/>
        </authorList>
    </citation>
    <scope>NUCLEOTIDE SEQUENCE</scope>
    <source>
        <strain evidence="2">NBRC 12245</strain>
    </source>
</reference>
<keyword evidence="1" id="KW-0812">Transmembrane</keyword>
<evidence type="ECO:0000256" key="1">
    <source>
        <dbReference type="SAM" id="Phobius"/>
    </source>
</evidence>
<keyword evidence="1" id="KW-1133">Transmembrane helix</keyword>
<gene>
    <name evidence="2" type="ORF">Aau02nite_04150</name>
</gene>
<feature type="transmembrane region" description="Helical" evidence="1">
    <location>
        <begin position="40"/>
        <end position="59"/>
    </location>
</feature>
<name>A0A919S2N2_9ACTN</name>
<keyword evidence="3" id="KW-1185">Reference proteome</keyword>
<dbReference type="EMBL" id="BOQL01000004">
    <property type="protein sequence ID" value="GIM63453.1"/>
    <property type="molecule type" value="Genomic_DNA"/>
</dbReference>
<dbReference type="RefSeq" id="WP_212986562.1">
    <property type="nucleotide sequence ID" value="NZ_BAABEA010000046.1"/>
</dbReference>